<sequence>MSAAPAQETRRELPQSREAYLDSYEKEWAEIHEGKPPETGLKEKGKLERKTVCEDAKLKNREKGLFVIADGVSTSLSGRGSGNGWFASRESTRVMYEQLGEKLDREIENIVSRALRDGVDPTKEITEHVMAGMVAAVSTADSRIQAAAVHREFADSATTLTCAKLIDIPDGKGGSLQRLFFTNLGDSRLYLLPENGRLQKLTQDDSWLQGRVAEGEITQEEADLIDQAADKRSLPPKLFPYANHPFRSSISRTIGIGEVGLGQVEVFSVEVKPGDRFLLTGDGESDQLLESEMEQRISSEPDDDRAEGSLQQGAMEMSLYGKTQRAKADDISATVHTVGERGPDRKYLYKDQKEARTGESLKQDLGRLRLGQEAARQEVQRIQIEVAKLDSLTPKRERLALLIQMEKAREVESTYSYHLEKSQLDMLDEQLVPRFQTGEQVQVWREDFDPPSLDRVMWTVVSYDPQSKAYALRGPGSAAREVSRYELETVQTGLMVRLGDELPAVNEIGARERGFKVIAFDRDGTVILAKEANGVIKRLRVKAEDVNESFYDQLYAAERSRQRMVQATENYQEAVRKHRSYKDEVELVSRIESRQRALDLAKSGLEEIQAIHREIEGYQKVLDEHRGLERKQVRGGLTRDEEMRRRQLAIWVHGNRQTPPLEQLLQERKRALEDLQRKKQG</sequence>
<dbReference type="InterPro" id="IPR036457">
    <property type="entry name" value="PPM-type-like_dom_sf"/>
</dbReference>
<name>A0A0G1XNH4_9BACT</name>
<protein>
    <submittedName>
        <fullName evidence="3">Protein serine/threonine phosphatase</fullName>
    </submittedName>
</protein>
<dbReference type="Gene3D" id="3.60.40.10">
    <property type="entry name" value="PPM-type phosphatase domain"/>
    <property type="match status" value="1"/>
</dbReference>
<keyword evidence="1" id="KW-0175">Coiled coil</keyword>
<dbReference type="SUPFAM" id="SSF81606">
    <property type="entry name" value="PP2C-like"/>
    <property type="match status" value="1"/>
</dbReference>
<evidence type="ECO:0000259" key="2">
    <source>
        <dbReference type="PROSITE" id="PS51746"/>
    </source>
</evidence>
<dbReference type="EMBL" id="LCRH01000016">
    <property type="protein sequence ID" value="KKW32818.1"/>
    <property type="molecule type" value="Genomic_DNA"/>
</dbReference>
<evidence type="ECO:0000313" key="4">
    <source>
        <dbReference type="Proteomes" id="UP000034054"/>
    </source>
</evidence>
<organism evidence="3 4">
    <name type="scientific">Candidatus Uhrbacteria bacterium GW2011_GWA2_52_8d</name>
    <dbReference type="NCBI Taxonomy" id="1618979"/>
    <lineage>
        <taxon>Bacteria</taxon>
        <taxon>Candidatus Uhriibacteriota</taxon>
    </lineage>
</organism>
<reference evidence="3 4" key="1">
    <citation type="journal article" date="2015" name="Nature">
        <title>rRNA introns, odd ribosomes, and small enigmatic genomes across a large radiation of phyla.</title>
        <authorList>
            <person name="Brown C.T."/>
            <person name="Hug L.A."/>
            <person name="Thomas B.C."/>
            <person name="Sharon I."/>
            <person name="Castelle C.J."/>
            <person name="Singh A."/>
            <person name="Wilkins M.J."/>
            <person name="Williams K.H."/>
            <person name="Banfield J.F."/>
        </authorList>
    </citation>
    <scope>NUCLEOTIDE SEQUENCE [LARGE SCALE GENOMIC DNA]</scope>
</reference>
<dbReference type="PROSITE" id="PS51746">
    <property type="entry name" value="PPM_2"/>
    <property type="match status" value="1"/>
</dbReference>
<gene>
    <name evidence="3" type="ORF">UY76_C0016G0005</name>
</gene>
<evidence type="ECO:0000256" key="1">
    <source>
        <dbReference type="SAM" id="Coils"/>
    </source>
</evidence>
<dbReference type="AlphaFoldDB" id="A0A0G1XNH4"/>
<accession>A0A0G1XNH4</accession>
<proteinExistence type="predicted"/>
<comment type="caution">
    <text evidence="3">The sequence shown here is derived from an EMBL/GenBank/DDBJ whole genome shotgun (WGS) entry which is preliminary data.</text>
</comment>
<feature type="domain" description="PPM-type phosphatase" evidence="2">
    <location>
        <begin position="38"/>
        <end position="338"/>
    </location>
</feature>
<dbReference type="InterPro" id="IPR001932">
    <property type="entry name" value="PPM-type_phosphatase-like_dom"/>
</dbReference>
<feature type="coiled-coil region" evidence="1">
    <location>
        <begin position="557"/>
        <end position="584"/>
    </location>
</feature>
<dbReference type="SMART" id="SM00332">
    <property type="entry name" value="PP2Cc"/>
    <property type="match status" value="1"/>
</dbReference>
<dbReference type="Proteomes" id="UP000034054">
    <property type="component" value="Unassembled WGS sequence"/>
</dbReference>
<dbReference type="Pfam" id="PF13672">
    <property type="entry name" value="PP2C_2"/>
    <property type="match status" value="1"/>
</dbReference>
<evidence type="ECO:0000313" key="3">
    <source>
        <dbReference type="EMBL" id="KKW32818.1"/>
    </source>
</evidence>